<sequence length="295" mass="33302">MVYCDRCDRHFVHDSAFYQHERDSDMHHVCYSCDIDFASSRDRNDHLARSSLHHYCEDCNTHFSSEEEHSDHMNDAHIVQRFDCHCCGEIFENFCDLDDHREQDHFYCHPCNRIFESESNLTHHVNSSLHQPRNVQCPGRGCQRAFVTVSALTQHFESGTCASGLTRAQLNAEVVRADRNNYVTNPQRLLGGPQGYEAPLAATGCATVLAFNGAAFECFLCHATFGSLHGLNSHLASPRHDERIYRCPNALCGGEYSVLSGLCQHVERGNCGVRRFREVQSVMDGLASGARLLAY</sequence>
<reference evidence="1" key="1">
    <citation type="submission" date="2021-02" db="EMBL/GenBank/DDBJ databases">
        <authorList>
            <consortium name="DOE Joint Genome Institute"/>
            <person name="Ahrendt S."/>
            <person name="Looney B.P."/>
            <person name="Miyauchi S."/>
            <person name="Morin E."/>
            <person name="Drula E."/>
            <person name="Courty P.E."/>
            <person name="Chicoki N."/>
            <person name="Fauchery L."/>
            <person name="Kohler A."/>
            <person name="Kuo A."/>
            <person name="Labutti K."/>
            <person name="Pangilinan J."/>
            <person name="Lipzen A."/>
            <person name="Riley R."/>
            <person name="Andreopoulos W."/>
            <person name="He G."/>
            <person name="Johnson J."/>
            <person name="Barry K.W."/>
            <person name="Grigoriev I.V."/>
            <person name="Nagy L."/>
            <person name="Hibbett D."/>
            <person name="Henrissat B."/>
            <person name="Matheny P.B."/>
            <person name="Labbe J."/>
            <person name="Martin F."/>
        </authorList>
    </citation>
    <scope>NUCLEOTIDE SEQUENCE</scope>
    <source>
        <strain evidence="1">FP105234-sp</strain>
    </source>
</reference>
<evidence type="ECO:0000313" key="2">
    <source>
        <dbReference type="Proteomes" id="UP000814033"/>
    </source>
</evidence>
<evidence type="ECO:0000313" key="1">
    <source>
        <dbReference type="EMBL" id="KAI0049136.1"/>
    </source>
</evidence>
<reference evidence="1" key="2">
    <citation type="journal article" date="2022" name="New Phytol.">
        <title>Evolutionary transition to the ectomycorrhizal habit in the genomes of a hyperdiverse lineage of mushroom-forming fungi.</title>
        <authorList>
            <person name="Looney B."/>
            <person name="Miyauchi S."/>
            <person name="Morin E."/>
            <person name="Drula E."/>
            <person name="Courty P.E."/>
            <person name="Kohler A."/>
            <person name="Kuo A."/>
            <person name="LaButti K."/>
            <person name="Pangilinan J."/>
            <person name="Lipzen A."/>
            <person name="Riley R."/>
            <person name="Andreopoulos W."/>
            <person name="He G."/>
            <person name="Johnson J."/>
            <person name="Nolan M."/>
            <person name="Tritt A."/>
            <person name="Barry K.W."/>
            <person name="Grigoriev I.V."/>
            <person name="Nagy L.G."/>
            <person name="Hibbett D."/>
            <person name="Henrissat B."/>
            <person name="Matheny P.B."/>
            <person name="Labbe J."/>
            <person name="Martin F.M."/>
        </authorList>
    </citation>
    <scope>NUCLEOTIDE SEQUENCE</scope>
    <source>
        <strain evidence="1">FP105234-sp</strain>
    </source>
</reference>
<keyword evidence="2" id="KW-1185">Reference proteome</keyword>
<comment type="caution">
    <text evidence="1">The sequence shown here is derived from an EMBL/GenBank/DDBJ whole genome shotgun (WGS) entry which is preliminary data.</text>
</comment>
<gene>
    <name evidence="1" type="ORF">FA95DRAFT_1588426</name>
</gene>
<protein>
    <submittedName>
        <fullName evidence="1">Uncharacterized protein</fullName>
    </submittedName>
</protein>
<dbReference type="EMBL" id="MU275877">
    <property type="protein sequence ID" value="KAI0049136.1"/>
    <property type="molecule type" value="Genomic_DNA"/>
</dbReference>
<organism evidence="1 2">
    <name type="scientific">Auriscalpium vulgare</name>
    <dbReference type="NCBI Taxonomy" id="40419"/>
    <lineage>
        <taxon>Eukaryota</taxon>
        <taxon>Fungi</taxon>
        <taxon>Dikarya</taxon>
        <taxon>Basidiomycota</taxon>
        <taxon>Agaricomycotina</taxon>
        <taxon>Agaricomycetes</taxon>
        <taxon>Russulales</taxon>
        <taxon>Auriscalpiaceae</taxon>
        <taxon>Auriscalpium</taxon>
    </lineage>
</organism>
<dbReference type="Proteomes" id="UP000814033">
    <property type="component" value="Unassembled WGS sequence"/>
</dbReference>
<name>A0ACB8RYE2_9AGAM</name>
<accession>A0ACB8RYE2</accession>
<proteinExistence type="predicted"/>